<dbReference type="InterPro" id="IPR001036">
    <property type="entry name" value="Acrflvin-R"/>
</dbReference>
<feature type="transmembrane region" description="Helical" evidence="2">
    <location>
        <begin position="989"/>
        <end position="1016"/>
    </location>
</feature>
<feature type="compositionally biased region" description="Low complexity" evidence="1">
    <location>
        <begin position="1146"/>
        <end position="1158"/>
    </location>
</feature>
<reference evidence="3" key="1">
    <citation type="journal article" date="2005" name="Environ. Microbiol.">
        <title>Genetic and functional properties of uncultivated thermophilic crenarchaeotes from a subsurface gold mine as revealed by analysis of genome fragments.</title>
        <authorList>
            <person name="Nunoura T."/>
            <person name="Hirayama H."/>
            <person name="Takami H."/>
            <person name="Oida H."/>
            <person name="Nishi S."/>
            <person name="Shimamura S."/>
            <person name="Suzuki Y."/>
            <person name="Inagaki F."/>
            <person name="Takai K."/>
            <person name="Nealson K.H."/>
            <person name="Horikoshi K."/>
        </authorList>
    </citation>
    <scope>NUCLEOTIDE SEQUENCE</scope>
</reference>
<evidence type="ECO:0000256" key="1">
    <source>
        <dbReference type="SAM" id="MobiDB-lite"/>
    </source>
</evidence>
<feature type="transmembrane region" description="Helical" evidence="2">
    <location>
        <begin position="470"/>
        <end position="490"/>
    </location>
</feature>
<evidence type="ECO:0000313" key="3">
    <source>
        <dbReference type="EMBL" id="BAL52374.1"/>
    </source>
</evidence>
<dbReference type="SUPFAM" id="SSF82866">
    <property type="entry name" value="Multidrug efflux transporter AcrB transmembrane domain"/>
    <property type="match status" value="2"/>
</dbReference>
<gene>
    <name evidence="3" type="ORF">HGMM_F01A04C21</name>
</gene>
<dbReference type="Gene3D" id="3.30.2090.10">
    <property type="entry name" value="Multidrug efflux transporter AcrB TolC docking domain, DN and DC subdomains"/>
    <property type="match status" value="2"/>
</dbReference>
<accession>H5S888</accession>
<dbReference type="Gene3D" id="3.30.70.1430">
    <property type="entry name" value="Multidrug efflux transporter AcrB pore domain"/>
    <property type="match status" value="2"/>
</dbReference>
<feature type="transmembrane region" description="Helical" evidence="2">
    <location>
        <begin position="560"/>
        <end position="579"/>
    </location>
</feature>
<keyword evidence="2" id="KW-0472">Membrane</keyword>
<feature type="compositionally biased region" description="Low complexity" evidence="1">
    <location>
        <begin position="1188"/>
        <end position="1199"/>
    </location>
</feature>
<feature type="transmembrane region" description="Helical" evidence="2">
    <location>
        <begin position="502"/>
        <end position="525"/>
    </location>
</feature>
<name>H5S888_9BACT</name>
<proteinExistence type="predicted"/>
<dbReference type="GO" id="GO:0042910">
    <property type="term" value="F:xenobiotic transmembrane transporter activity"/>
    <property type="evidence" value="ECO:0007669"/>
    <property type="project" value="TreeGrafter"/>
</dbReference>
<evidence type="ECO:0000256" key="2">
    <source>
        <dbReference type="SAM" id="Phobius"/>
    </source>
</evidence>
<keyword evidence="2" id="KW-1133">Transmembrane helix</keyword>
<dbReference type="SUPFAM" id="SSF82714">
    <property type="entry name" value="Multidrug efflux transporter AcrB TolC docking domain, DN and DC subdomains"/>
    <property type="match status" value="2"/>
</dbReference>
<dbReference type="Pfam" id="PF00873">
    <property type="entry name" value="ACR_tran"/>
    <property type="match status" value="3"/>
</dbReference>
<dbReference type="Gene3D" id="3.30.70.1320">
    <property type="entry name" value="Multidrug efflux transporter AcrB pore domain like"/>
    <property type="match status" value="1"/>
</dbReference>
<feature type="transmembrane region" description="Helical" evidence="2">
    <location>
        <begin position="1069"/>
        <end position="1095"/>
    </location>
</feature>
<organism evidence="3">
    <name type="scientific">uncultured Planctomycetota bacterium</name>
    <dbReference type="NCBI Taxonomy" id="120965"/>
    <lineage>
        <taxon>Bacteria</taxon>
        <taxon>Pseudomonadati</taxon>
        <taxon>Planctomycetota</taxon>
        <taxon>environmental samples</taxon>
    </lineage>
</organism>
<feature type="compositionally biased region" description="Polar residues" evidence="1">
    <location>
        <begin position="1110"/>
        <end position="1128"/>
    </location>
</feature>
<reference evidence="3" key="2">
    <citation type="journal article" date="2012" name="PLoS ONE">
        <title>A Deeply Branching Thermophilic Bacterium with an Ancient Acetyl-CoA Pathway Dominates a Subsurface Ecosystem.</title>
        <authorList>
            <person name="Takami H."/>
            <person name="Noguchi H."/>
            <person name="Takaki Y."/>
            <person name="Uchiyama I."/>
            <person name="Toyoda A."/>
            <person name="Nishi S."/>
            <person name="Chee G.-J."/>
            <person name="Arai W."/>
            <person name="Nunoura T."/>
            <person name="Itoh T."/>
            <person name="Hattori M."/>
            <person name="Takai K."/>
        </authorList>
    </citation>
    <scope>NUCLEOTIDE SEQUENCE</scope>
</reference>
<feature type="transmembrane region" description="Helical" evidence="2">
    <location>
        <begin position="941"/>
        <end position="961"/>
    </location>
</feature>
<keyword evidence="2" id="KW-0812">Transmembrane</keyword>
<dbReference type="GO" id="GO:0005886">
    <property type="term" value="C:plasma membrane"/>
    <property type="evidence" value="ECO:0007669"/>
    <property type="project" value="TreeGrafter"/>
</dbReference>
<dbReference type="InterPro" id="IPR027463">
    <property type="entry name" value="AcrB_DN_DC_subdom"/>
</dbReference>
<dbReference type="PRINTS" id="PR00702">
    <property type="entry name" value="ACRIFLAVINRP"/>
</dbReference>
<sequence length="1199" mass="131404">MFQWIITAALRNRQLILLLALVLAVLGGYLWFTAAVDVFPDLNRPTVPVVVEYPGRAPEEVEQDVTRPLCAALQGAPHVLQVIGASSQGVSAIEVIFDWGTDPLVCQQIVSQRVPSARLPQDAVVNVLPPSAILNDVFILALRSRRDVRDPKDLLALQLQLRLLAEWEIRPRLFVPGVANVFVIGGLVRQYQVLTDPERLALHHITLEDLTQAVAQAFVATGGGPFLEAQSEKTTRITGPIRRPQDLEQIAIPRRDGSLVRLREVADVVIAGPIPRGSAAFHSRTYSPDGSVLVNNSPAVILEVQRQPGANVLELTQRVEGILQGLQEELSRTYPDWELQLESNIFRQATFIETAIHNVQESLRDGLVLVAIVLVLFLANVRTAALTLVALPLSLALFALIFGFRNGSWKLVINTMTLGGLAIAVGELVDDAIVDVENIYRRLKENRQLPQPRPVLDVVRDASQEIRSSIVYATFIVCLVVAPLLLLPGFSGAMFAPMGLAYAASLLASLFISLTVTPALASYLLPEARILGKPGDSPVVRCLKAAVRPLVMAAVRRPRWVLSFVGVLVVLALAVLPFLSGSFLPPFNEDNLVITVTAPLGVNLDEAARIGDRVAQCLLEVPEVQTITRFTGRAEQDEEVAPINLSHVHVRLNPTRQPKKGFWYACLRWVPILDRFAYQRIGRPREEVLADIRERLAYFPGVAINMGGPIAHQIDHILAGTEAAVAILVYGPDSATLRRLGEEILSRLREVPGAVDPRPAQPWEEMDQIRIRVHQQLAGQYGRSAREIAELLETALAGRRLRYIPEGNARTALVVWYTPEARRNLDSLRQTFVDTPAGRVPLEQLADVEYVSGPFSLYLEKQQRRIMVACNIASNDMTGVVEEIKRRLADLPLPAGYSLEYRGQYEERETAGTYIWFLYPLVLLAIVTLLWRCLGSWRAAFLVMTNVPLACVGAILTLLLLHPPTWQELAQHHWSEWLGLWFEKTSLSLAHWIGFITLTGIVSRNGIMMISHYIHLMRYEGESFDEKMILRGTLERLVPMLMTALTTILGLTPLLLGAGEPGREILHPLAVVVASGLLWATLLDQIVTPALFFLFGRKVYATIAPDKNAASLSPVPQESSAATPTASTGKEPAPSPAQTLGIATESTSSASATPSSTPIPDGQAQPVSASPHPASQLPSASPDKPQLSPTASAPSSKSP</sequence>
<feature type="transmembrane region" description="Helical" evidence="2">
    <location>
        <begin position="914"/>
        <end position="934"/>
    </location>
</feature>
<dbReference type="PANTHER" id="PTHR32063:SF4">
    <property type="entry name" value="SLR6043 PROTEIN"/>
    <property type="match status" value="1"/>
</dbReference>
<dbReference type="EMBL" id="AP011626">
    <property type="protein sequence ID" value="BAL52374.1"/>
    <property type="molecule type" value="Genomic_DNA"/>
</dbReference>
<dbReference type="Gene3D" id="1.20.1640.10">
    <property type="entry name" value="Multidrug efflux transporter AcrB transmembrane domain"/>
    <property type="match status" value="2"/>
</dbReference>
<dbReference type="PANTHER" id="PTHR32063">
    <property type="match status" value="1"/>
</dbReference>
<feature type="transmembrane region" description="Helical" evidence="2">
    <location>
        <begin position="386"/>
        <end position="405"/>
    </location>
</feature>
<dbReference type="SUPFAM" id="SSF82693">
    <property type="entry name" value="Multidrug efflux transporter AcrB pore domain, PN1, PN2, PC1 and PC2 subdomains"/>
    <property type="match status" value="2"/>
</dbReference>
<feature type="region of interest" description="Disordered" evidence="1">
    <location>
        <begin position="1110"/>
        <end position="1199"/>
    </location>
</feature>
<dbReference type="Gene3D" id="3.30.70.1440">
    <property type="entry name" value="Multidrug efflux transporter AcrB pore domain"/>
    <property type="match status" value="1"/>
</dbReference>
<dbReference type="AlphaFoldDB" id="H5S888"/>
<feature type="transmembrane region" description="Helical" evidence="2">
    <location>
        <begin position="1037"/>
        <end position="1057"/>
    </location>
</feature>
<protein>
    <submittedName>
        <fullName evidence="3">Cation efflux system protein, AcrB/AcrD/AcrF family protein</fullName>
    </submittedName>
</protein>